<name>A0A6G1F1I3_9ORYZ</name>
<dbReference type="InterPro" id="IPR041233">
    <property type="entry name" value="Melibiase_C"/>
</dbReference>
<sequence length="441" mass="49005">MTVEKVDATVADFDAHFDKLFAAGDDGGGKGKLKLLLFLADRDASSNLTWCPVIYEKMEALARDVVLLRAYVSDKPTWRDPAHPWRVDPRFRLTGVPTLISLLQLWMHVGCLSEKQIASPGRLVGSTPAALSSLISGTKGYAEIEEEATDDDVGDDEVCTRMSNAMKTYGKNIFFSLCEWGKENPATWAGSMGNSWRTTDDIADNRGSMASCADQNYQCAAYAGPGGWNDPDMLEVGNGGVSEAEYRSHFSTWALAKVSLHFRYDCWAESNRDYQGVDYLKYDNCNDAGRTIMERGKENPATWAGRMGNSWRTTDDIANNWESMTSRADQMTNGPPMPDLVDGMIMLEVDNGGMSEAEYSSHFSTWALAKAPLLIGCDVRSMSQQTKDILSNWEVWAGPLNNNRKAIVLWNKQSYQATITAHWFAPSVAVTARDLWELRDN</sequence>
<gene>
    <name evidence="10" type="ORF">E2562_034940</name>
</gene>
<evidence type="ECO:0000259" key="8">
    <source>
        <dbReference type="Pfam" id="PF06110"/>
    </source>
</evidence>
<dbReference type="AlphaFoldDB" id="A0A6G1F1I3"/>
<feature type="domain" description="Alpha galactosidase C-terminal" evidence="9">
    <location>
        <begin position="392"/>
        <end position="440"/>
    </location>
</feature>
<dbReference type="Proteomes" id="UP000479710">
    <property type="component" value="Unassembled WGS sequence"/>
</dbReference>
<evidence type="ECO:0000256" key="7">
    <source>
        <dbReference type="RuleBase" id="RU361168"/>
    </source>
</evidence>
<evidence type="ECO:0000313" key="10">
    <source>
        <dbReference type="EMBL" id="KAF0930756.1"/>
    </source>
</evidence>
<dbReference type="EMBL" id="SPHZ02000002">
    <property type="protein sequence ID" value="KAF0930756.1"/>
    <property type="molecule type" value="Genomic_DNA"/>
</dbReference>
<dbReference type="GO" id="GO:0009505">
    <property type="term" value="C:plant-type cell wall"/>
    <property type="evidence" value="ECO:0007669"/>
    <property type="project" value="TreeGrafter"/>
</dbReference>
<dbReference type="InterPro" id="IPR013780">
    <property type="entry name" value="Glyco_hydro_b"/>
</dbReference>
<dbReference type="PANTHER" id="PTHR11452">
    <property type="entry name" value="ALPHA-GALACTOSIDASE/ALPHA-N-ACETYLGALACTOSAMINIDASE"/>
    <property type="match status" value="1"/>
</dbReference>
<dbReference type="Gene3D" id="3.20.20.70">
    <property type="entry name" value="Aldolase class I"/>
    <property type="match status" value="2"/>
</dbReference>
<dbReference type="GO" id="GO:0004557">
    <property type="term" value="F:alpha-galactosidase activity"/>
    <property type="evidence" value="ECO:0007669"/>
    <property type="project" value="UniProtKB-EC"/>
</dbReference>
<keyword evidence="4" id="KW-0732">Signal</keyword>
<reference evidence="10 11" key="1">
    <citation type="submission" date="2019-11" db="EMBL/GenBank/DDBJ databases">
        <title>Whole genome sequence of Oryza granulata.</title>
        <authorList>
            <person name="Li W."/>
        </authorList>
    </citation>
    <scope>NUCLEOTIDE SEQUENCE [LARGE SCALE GENOMIC DNA]</scope>
    <source>
        <strain evidence="11">cv. Menghai</strain>
        <tissue evidence="10">Leaf</tissue>
    </source>
</reference>
<evidence type="ECO:0000256" key="6">
    <source>
        <dbReference type="ARBA" id="ARBA00023295"/>
    </source>
</evidence>
<evidence type="ECO:0000256" key="1">
    <source>
        <dbReference type="ARBA" id="ARBA00001255"/>
    </source>
</evidence>
<keyword evidence="11" id="KW-1185">Reference proteome</keyword>
<organism evidence="10 11">
    <name type="scientific">Oryza meyeriana var. granulata</name>
    <dbReference type="NCBI Taxonomy" id="110450"/>
    <lineage>
        <taxon>Eukaryota</taxon>
        <taxon>Viridiplantae</taxon>
        <taxon>Streptophyta</taxon>
        <taxon>Embryophyta</taxon>
        <taxon>Tracheophyta</taxon>
        <taxon>Spermatophyta</taxon>
        <taxon>Magnoliopsida</taxon>
        <taxon>Liliopsida</taxon>
        <taxon>Poales</taxon>
        <taxon>Poaceae</taxon>
        <taxon>BOP clade</taxon>
        <taxon>Oryzoideae</taxon>
        <taxon>Oryzeae</taxon>
        <taxon>Oryzinae</taxon>
        <taxon>Oryza</taxon>
        <taxon>Oryza meyeriana</taxon>
    </lineage>
</organism>
<comment type="caution">
    <text evidence="10">The sequence shown here is derived from an EMBL/GenBank/DDBJ whole genome shotgun (WGS) entry which is preliminary data.</text>
</comment>
<comment type="similarity">
    <text evidence="2 7">Belongs to the glycosyl hydrolase 27 family.</text>
</comment>
<protein>
    <recommendedName>
        <fullName evidence="3 7">Alpha-galactosidase</fullName>
        <ecNumber evidence="3 7">3.2.1.22</ecNumber>
    </recommendedName>
    <alternativeName>
        <fullName evidence="7">Melibiase</fullName>
    </alternativeName>
</protein>
<evidence type="ECO:0000313" key="11">
    <source>
        <dbReference type="Proteomes" id="UP000479710"/>
    </source>
</evidence>
<dbReference type="InterPro" id="IPR013785">
    <property type="entry name" value="Aldolase_TIM"/>
</dbReference>
<evidence type="ECO:0000256" key="2">
    <source>
        <dbReference type="ARBA" id="ARBA00009743"/>
    </source>
</evidence>
<evidence type="ECO:0000259" key="9">
    <source>
        <dbReference type="Pfam" id="PF17801"/>
    </source>
</evidence>
<feature type="domain" description="Thioredoxin" evidence="8">
    <location>
        <begin position="31"/>
        <end position="102"/>
    </location>
</feature>
<proteinExistence type="inferred from homology"/>
<evidence type="ECO:0000256" key="5">
    <source>
        <dbReference type="ARBA" id="ARBA00022801"/>
    </source>
</evidence>
<accession>A0A6G1F1I3</accession>
<dbReference type="GO" id="GO:0000272">
    <property type="term" value="P:polysaccharide catabolic process"/>
    <property type="evidence" value="ECO:0007669"/>
    <property type="project" value="UniProtKB-ARBA"/>
</dbReference>
<keyword evidence="7" id="KW-1015">Disulfide bond</keyword>
<dbReference type="Gene3D" id="2.60.40.1180">
    <property type="entry name" value="Golgi alpha-mannosidase II"/>
    <property type="match status" value="1"/>
</dbReference>
<dbReference type="Pfam" id="PF16499">
    <property type="entry name" value="Melibiase_2"/>
    <property type="match status" value="1"/>
</dbReference>
<dbReference type="InterPro" id="IPR002241">
    <property type="entry name" value="Glyco_hydro_27"/>
</dbReference>
<evidence type="ECO:0000256" key="4">
    <source>
        <dbReference type="ARBA" id="ARBA00022729"/>
    </source>
</evidence>
<dbReference type="EC" id="3.2.1.22" evidence="3 7"/>
<dbReference type="SUPFAM" id="SSF51011">
    <property type="entry name" value="Glycosyl hydrolase domain"/>
    <property type="match status" value="1"/>
</dbReference>
<dbReference type="OrthoDB" id="78947at2759"/>
<dbReference type="Gene3D" id="3.40.30.10">
    <property type="entry name" value="Glutaredoxin"/>
    <property type="match status" value="1"/>
</dbReference>
<dbReference type="Pfam" id="PF06110">
    <property type="entry name" value="TXD17-like_Trx"/>
    <property type="match status" value="1"/>
</dbReference>
<dbReference type="InterPro" id="IPR017853">
    <property type="entry name" value="GH"/>
</dbReference>
<dbReference type="PRINTS" id="PR00740">
    <property type="entry name" value="GLHYDRLASE27"/>
</dbReference>
<dbReference type="Pfam" id="PF17801">
    <property type="entry name" value="Melibiase_C"/>
    <property type="match status" value="1"/>
</dbReference>
<keyword evidence="5 7" id="KW-0378">Hydrolase</keyword>
<comment type="catalytic activity">
    <reaction evidence="1 7">
        <text>Hydrolysis of terminal, non-reducing alpha-D-galactose residues in alpha-D-galactosides, including galactose oligosaccharides, galactomannans and galactolipids.</text>
        <dbReference type="EC" id="3.2.1.22"/>
    </reaction>
</comment>
<dbReference type="SUPFAM" id="SSF51445">
    <property type="entry name" value="(Trans)glycosidases"/>
    <property type="match status" value="2"/>
</dbReference>
<dbReference type="PANTHER" id="PTHR11452:SF90">
    <property type="entry name" value="ALPHA-GALACTOSIDASE"/>
    <property type="match status" value="1"/>
</dbReference>
<evidence type="ECO:0000256" key="3">
    <source>
        <dbReference type="ARBA" id="ARBA00012755"/>
    </source>
</evidence>
<dbReference type="InterPro" id="IPR010357">
    <property type="entry name" value="TXNDC17_dom"/>
</dbReference>
<keyword evidence="6 7" id="KW-0326">Glycosidase</keyword>